<dbReference type="GO" id="GO:0004519">
    <property type="term" value="F:endonuclease activity"/>
    <property type="evidence" value="ECO:0007669"/>
    <property type="project" value="UniProtKB-KW"/>
</dbReference>
<evidence type="ECO:0000313" key="3">
    <source>
        <dbReference type="Proteomes" id="UP000603457"/>
    </source>
</evidence>
<name>A0ABR8G398_9NOSO</name>
<proteinExistence type="predicted"/>
<comment type="caution">
    <text evidence="2">The sequence shown here is derived from an EMBL/GenBank/DDBJ whole genome shotgun (WGS) entry which is preliminary data.</text>
</comment>
<reference evidence="2 3" key="1">
    <citation type="journal article" date="2020" name="ISME J.">
        <title>Comparative genomics reveals insights into cyanobacterial evolution and habitat adaptation.</title>
        <authorList>
            <person name="Chen M.Y."/>
            <person name="Teng W.K."/>
            <person name="Zhao L."/>
            <person name="Hu C.X."/>
            <person name="Zhou Y.K."/>
            <person name="Han B.P."/>
            <person name="Song L.R."/>
            <person name="Shu W.S."/>
        </authorList>
    </citation>
    <scope>NUCLEOTIDE SEQUENCE [LARGE SCALE GENOMIC DNA]</scope>
    <source>
        <strain evidence="2 3">FACHB-130</strain>
    </source>
</reference>
<dbReference type="PANTHER" id="PTHR34107">
    <property type="entry name" value="SLL0198 PROTEIN-RELATED"/>
    <property type="match status" value="1"/>
</dbReference>
<dbReference type="Pfam" id="PF05685">
    <property type="entry name" value="Uma2"/>
    <property type="match status" value="1"/>
</dbReference>
<keyword evidence="2" id="KW-0540">Nuclease</keyword>
<keyword evidence="2" id="KW-0378">Hydrolase</keyword>
<keyword evidence="3" id="KW-1185">Reference proteome</keyword>
<evidence type="ECO:0000259" key="1">
    <source>
        <dbReference type="Pfam" id="PF05685"/>
    </source>
</evidence>
<keyword evidence="2" id="KW-0255">Endonuclease</keyword>
<dbReference type="InterPro" id="IPR008538">
    <property type="entry name" value="Uma2"/>
</dbReference>
<dbReference type="PANTHER" id="PTHR34107:SF2">
    <property type="entry name" value="SLL0888 PROTEIN"/>
    <property type="match status" value="1"/>
</dbReference>
<sequence length="206" mass="23536">MIQAQRKLVTFAEFTQCKPEDGRYELHDGVIIKMPQPLGGHEEVIGFLVTKLVVEYERLQLPYFRPKTALVKPPENESAYSADILLLNRQNLINEPLWQKQSTVIYGASVPLIVEVVSTNWRDDYFKKRGEYEAIGIPEYWLVDYAALGGREFIGKPKQATILIFSLDEGEYQVKKFQGDELIQSPTFPELILTAQQIFQAGNITP</sequence>
<dbReference type="RefSeq" id="WP_190970283.1">
    <property type="nucleotide sequence ID" value="NZ_JACJTB010000047.1"/>
</dbReference>
<dbReference type="EMBL" id="JACJTB010000047">
    <property type="protein sequence ID" value="MBD2597644.1"/>
    <property type="molecule type" value="Genomic_DNA"/>
</dbReference>
<accession>A0ABR8G398</accession>
<dbReference type="InterPro" id="IPR011335">
    <property type="entry name" value="Restrct_endonuc-II-like"/>
</dbReference>
<dbReference type="SUPFAM" id="SSF52980">
    <property type="entry name" value="Restriction endonuclease-like"/>
    <property type="match status" value="1"/>
</dbReference>
<organism evidence="2 3">
    <name type="scientific">Nostoc spongiaeforme FACHB-130</name>
    <dbReference type="NCBI Taxonomy" id="1357510"/>
    <lineage>
        <taxon>Bacteria</taxon>
        <taxon>Bacillati</taxon>
        <taxon>Cyanobacteriota</taxon>
        <taxon>Cyanophyceae</taxon>
        <taxon>Nostocales</taxon>
        <taxon>Nostocaceae</taxon>
        <taxon>Nostoc</taxon>
    </lineage>
</organism>
<dbReference type="Gene3D" id="3.90.1570.10">
    <property type="entry name" value="tt1808, chain A"/>
    <property type="match status" value="1"/>
</dbReference>
<dbReference type="InterPro" id="IPR012296">
    <property type="entry name" value="Nuclease_put_TT1808"/>
</dbReference>
<feature type="domain" description="Putative restriction endonuclease" evidence="1">
    <location>
        <begin position="12"/>
        <end position="195"/>
    </location>
</feature>
<gene>
    <name evidence="2" type="ORF">H6G74_25460</name>
</gene>
<protein>
    <submittedName>
        <fullName evidence="2">Uma2 family endonuclease</fullName>
    </submittedName>
</protein>
<dbReference type="CDD" id="cd06260">
    <property type="entry name" value="DUF820-like"/>
    <property type="match status" value="1"/>
</dbReference>
<dbReference type="Proteomes" id="UP000603457">
    <property type="component" value="Unassembled WGS sequence"/>
</dbReference>
<evidence type="ECO:0000313" key="2">
    <source>
        <dbReference type="EMBL" id="MBD2597644.1"/>
    </source>
</evidence>